<evidence type="ECO:0000313" key="2">
    <source>
        <dbReference type="Proteomes" id="UP000813462"/>
    </source>
</evidence>
<protein>
    <submittedName>
        <fullName evidence="1">Uncharacterized protein</fullName>
    </submittedName>
</protein>
<name>A0A978VTQ6_ZIZJJ</name>
<comment type="caution">
    <text evidence="1">The sequence shown here is derived from an EMBL/GenBank/DDBJ whole genome shotgun (WGS) entry which is preliminary data.</text>
</comment>
<dbReference type="AlphaFoldDB" id="A0A978VTQ6"/>
<dbReference type="EMBL" id="JAEACU010000002">
    <property type="protein sequence ID" value="KAH7542201.1"/>
    <property type="molecule type" value="Genomic_DNA"/>
</dbReference>
<dbReference type="Proteomes" id="UP000813462">
    <property type="component" value="Unassembled WGS sequence"/>
</dbReference>
<evidence type="ECO:0000313" key="1">
    <source>
        <dbReference type="EMBL" id="KAH7542201.1"/>
    </source>
</evidence>
<accession>A0A978VTQ6</accession>
<proteinExistence type="predicted"/>
<sequence length="87" mass="10258">MNPITQKQKQKQKLIHNGLPSFSHLQFNAFTQLSLFLFQVRVSSVVQEANAFYHLMKIVVSDILEIFSRYEISDRWYKIETLQVHCG</sequence>
<gene>
    <name evidence="1" type="ORF">FEM48_Zijuj02G0048100</name>
</gene>
<reference evidence="1" key="1">
    <citation type="journal article" date="2021" name="Front. Plant Sci.">
        <title>Chromosome-Scale Genome Assembly for Chinese Sour Jujube and Insights Into Its Genome Evolution and Domestication Signature.</title>
        <authorList>
            <person name="Shen L.-Y."/>
            <person name="Luo H."/>
            <person name="Wang X.-L."/>
            <person name="Wang X.-M."/>
            <person name="Qiu X.-J."/>
            <person name="Liu H."/>
            <person name="Zhou S.-S."/>
            <person name="Jia K.-H."/>
            <person name="Nie S."/>
            <person name="Bao Y.-T."/>
            <person name="Zhang R.-G."/>
            <person name="Yun Q.-Z."/>
            <person name="Chai Y.-H."/>
            <person name="Lu J.-Y."/>
            <person name="Li Y."/>
            <person name="Zhao S.-W."/>
            <person name="Mao J.-F."/>
            <person name="Jia S.-G."/>
            <person name="Mao Y.-M."/>
        </authorList>
    </citation>
    <scope>NUCLEOTIDE SEQUENCE</scope>
    <source>
        <strain evidence="1">AT0</strain>
        <tissue evidence="1">Leaf</tissue>
    </source>
</reference>
<organism evidence="1 2">
    <name type="scientific">Ziziphus jujuba var. spinosa</name>
    <dbReference type="NCBI Taxonomy" id="714518"/>
    <lineage>
        <taxon>Eukaryota</taxon>
        <taxon>Viridiplantae</taxon>
        <taxon>Streptophyta</taxon>
        <taxon>Embryophyta</taxon>
        <taxon>Tracheophyta</taxon>
        <taxon>Spermatophyta</taxon>
        <taxon>Magnoliopsida</taxon>
        <taxon>eudicotyledons</taxon>
        <taxon>Gunneridae</taxon>
        <taxon>Pentapetalae</taxon>
        <taxon>rosids</taxon>
        <taxon>fabids</taxon>
        <taxon>Rosales</taxon>
        <taxon>Rhamnaceae</taxon>
        <taxon>Paliureae</taxon>
        <taxon>Ziziphus</taxon>
    </lineage>
</organism>